<keyword evidence="4" id="KW-1185">Reference proteome</keyword>
<proteinExistence type="predicted"/>
<dbReference type="GO" id="GO:0031012">
    <property type="term" value="C:extracellular matrix"/>
    <property type="evidence" value="ECO:0007669"/>
    <property type="project" value="TreeGrafter"/>
</dbReference>
<dbReference type="GeneTree" id="ENSGT00990000208288"/>
<dbReference type="AlphaFoldDB" id="A0A4W5PHI1"/>
<name>A0A4W5PHI1_9TELE</name>
<evidence type="ECO:0000313" key="3">
    <source>
        <dbReference type="Ensembl" id="ENSHHUP00000060244.1"/>
    </source>
</evidence>
<dbReference type="InterPro" id="IPR036084">
    <property type="entry name" value="Ser_inhib-like_sf"/>
</dbReference>
<dbReference type="Pfam" id="PF01826">
    <property type="entry name" value="TIL"/>
    <property type="match status" value="1"/>
</dbReference>
<reference evidence="4" key="1">
    <citation type="submission" date="2018-06" db="EMBL/GenBank/DDBJ databases">
        <title>Genome assembly of Danube salmon.</title>
        <authorList>
            <person name="Macqueen D.J."/>
            <person name="Gundappa M.K."/>
        </authorList>
    </citation>
    <scope>NUCLEOTIDE SEQUENCE [LARGE SCALE GENOMIC DNA]</scope>
</reference>
<sequence>MSTAFSCPANSHYQTCAEICATPCPGLSDTINCPTTCAEGCACDKDFYFNGTGCVSWDQCSCYAGGHTLKIGESLISDNCFAIHICQKSGVVLSQSMVCQSEESCQVKDGLWGCYPIPPLNAVVHG</sequence>
<feature type="domain" description="TIL" evidence="2">
    <location>
        <begin position="7"/>
        <end position="60"/>
    </location>
</feature>
<dbReference type="InterPro" id="IPR002919">
    <property type="entry name" value="TIL_dom"/>
</dbReference>
<keyword evidence="1" id="KW-1015">Disulfide bond</keyword>
<dbReference type="GO" id="GO:0005615">
    <property type="term" value="C:extracellular space"/>
    <property type="evidence" value="ECO:0007669"/>
    <property type="project" value="TreeGrafter"/>
</dbReference>
<reference evidence="3" key="3">
    <citation type="submission" date="2025-09" db="UniProtKB">
        <authorList>
            <consortium name="Ensembl"/>
        </authorList>
    </citation>
    <scope>IDENTIFICATION</scope>
</reference>
<evidence type="ECO:0000259" key="2">
    <source>
        <dbReference type="Pfam" id="PF01826"/>
    </source>
</evidence>
<evidence type="ECO:0000313" key="4">
    <source>
        <dbReference type="Proteomes" id="UP000314982"/>
    </source>
</evidence>
<dbReference type="PANTHER" id="PTHR11339">
    <property type="entry name" value="EXTRACELLULAR MATRIX GLYCOPROTEIN RELATED"/>
    <property type="match status" value="1"/>
</dbReference>
<dbReference type="PANTHER" id="PTHR11339:SF244">
    <property type="entry name" value="IGGFC-BINDING PROTEIN"/>
    <property type="match status" value="1"/>
</dbReference>
<accession>A0A4W5PHI1</accession>
<dbReference type="Proteomes" id="UP000314982">
    <property type="component" value="Unassembled WGS sequence"/>
</dbReference>
<dbReference type="InterPro" id="IPR050780">
    <property type="entry name" value="Mucin_vWF_Thrombospondin_sf"/>
</dbReference>
<dbReference type="Ensembl" id="ENSHHUT00000062300.1">
    <property type="protein sequence ID" value="ENSHHUP00000060244.1"/>
    <property type="gene ID" value="ENSHHUG00000035738.1"/>
</dbReference>
<dbReference type="CDD" id="cd19941">
    <property type="entry name" value="TIL"/>
    <property type="match status" value="1"/>
</dbReference>
<dbReference type="Gene3D" id="2.10.25.10">
    <property type="entry name" value="Laminin"/>
    <property type="match status" value="1"/>
</dbReference>
<evidence type="ECO:0000256" key="1">
    <source>
        <dbReference type="ARBA" id="ARBA00023157"/>
    </source>
</evidence>
<dbReference type="SUPFAM" id="SSF57567">
    <property type="entry name" value="Serine protease inhibitors"/>
    <property type="match status" value="1"/>
</dbReference>
<dbReference type="FunFam" id="2.10.25.10:FF:000055">
    <property type="entry name" value="alpha-tectorin isoform X1"/>
    <property type="match status" value="1"/>
</dbReference>
<reference evidence="3" key="2">
    <citation type="submission" date="2025-08" db="UniProtKB">
        <authorList>
            <consortium name="Ensembl"/>
        </authorList>
    </citation>
    <scope>IDENTIFICATION</scope>
</reference>
<organism evidence="3 4">
    <name type="scientific">Hucho hucho</name>
    <name type="common">huchen</name>
    <dbReference type="NCBI Taxonomy" id="62062"/>
    <lineage>
        <taxon>Eukaryota</taxon>
        <taxon>Metazoa</taxon>
        <taxon>Chordata</taxon>
        <taxon>Craniata</taxon>
        <taxon>Vertebrata</taxon>
        <taxon>Euteleostomi</taxon>
        <taxon>Actinopterygii</taxon>
        <taxon>Neopterygii</taxon>
        <taxon>Teleostei</taxon>
        <taxon>Protacanthopterygii</taxon>
        <taxon>Salmoniformes</taxon>
        <taxon>Salmonidae</taxon>
        <taxon>Salmoninae</taxon>
        <taxon>Hucho</taxon>
    </lineage>
</organism>
<dbReference type="STRING" id="62062.ENSHHUP00000060244"/>
<protein>
    <recommendedName>
        <fullName evidence="2">TIL domain-containing protein</fullName>
    </recommendedName>
</protein>